<dbReference type="AlphaFoldDB" id="A0AA37D171"/>
<proteinExistence type="predicted"/>
<gene>
    <name evidence="1" type="ORF">KAM351_35770</name>
</gene>
<sequence length="233" mass="26849">MHLLYIDESGAVTDPNQRFFILAGVAIFERKTHWVEQSLNAIAERFYSQDPWEIELHGSPMRSGREGWKKFPLEQRLTAMDDVLKDGVVAHFGRNLRLFGAVIDKEKISGVDPVEHAFEQLVSRFDLFLKRLHTKGGDSQRGLMLLDKSSTERRIQSLAREFKYAGHSWGTTKNYAEVPVFLDSKASRLIQLADMVAFALFRFYEHQDDRFYNQIKDCFDSEGGVEHGLYVKA</sequence>
<name>A0AA37D171_AERCA</name>
<accession>A0AA37D171</accession>
<evidence type="ECO:0000313" key="1">
    <source>
        <dbReference type="EMBL" id="GJA64966.1"/>
    </source>
</evidence>
<dbReference type="Proteomes" id="UP000886934">
    <property type="component" value="Unassembled WGS sequence"/>
</dbReference>
<organism evidence="1 2">
    <name type="scientific">Aeromonas caviae</name>
    <name type="common">Aeromonas punctata</name>
    <dbReference type="NCBI Taxonomy" id="648"/>
    <lineage>
        <taxon>Bacteria</taxon>
        <taxon>Pseudomonadati</taxon>
        <taxon>Pseudomonadota</taxon>
        <taxon>Gammaproteobacteria</taxon>
        <taxon>Aeromonadales</taxon>
        <taxon>Aeromonadaceae</taxon>
        <taxon>Aeromonas</taxon>
    </lineage>
</organism>
<comment type="caution">
    <text evidence="1">The sequence shown here is derived from an EMBL/GenBank/DDBJ whole genome shotgun (WGS) entry which is preliminary data.</text>
</comment>
<dbReference type="EMBL" id="BPNN01000068">
    <property type="protein sequence ID" value="GJA64966.1"/>
    <property type="molecule type" value="Genomic_DNA"/>
</dbReference>
<evidence type="ECO:0008006" key="3">
    <source>
        <dbReference type="Google" id="ProtNLM"/>
    </source>
</evidence>
<dbReference type="Pfam" id="PF12686">
    <property type="entry name" value="DUF3800"/>
    <property type="match status" value="1"/>
</dbReference>
<evidence type="ECO:0000313" key="2">
    <source>
        <dbReference type="Proteomes" id="UP000886934"/>
    </source>
</evidence>
<dbReference type="InterPro" id="IPR024524">
    <property type="entry name" value="DUF3800"/>
</dbReference>
<protein>
    <recommendedName>
        <fullName evidence="3">DUF3800 domain-containing protein</fullName>
    </recommendedName>
</protein>
<dbReference type="RefSeq" id="WP_223924920.1">
    <property type="nucleotide sequence ID" value="NZ_BPND01000059.1"/>
</dbReference>
<reference evidence="1" key="1">
    <citation type="submission" date="2021-07" db="EMBL/GenBank/DDBJ databases">
        <title>Draft genome sequence of carbapenem-resistant Aeromonas spp. in Japan.</title>
        <authorList>
            <person name="Maehana S."/>
            <person name="Suzuki M."/>
            <person name="Kitasato H."/>
        </authorList>
    </citation>
    <scope>NUCLEOTIDE SEQUENCE</scope>
    <source>
        <strain evidence="1">KAM351</strain>
    </source>
</reference>